<dbReference type="RefSeq" id="WP_285046603.1">
    <property type="nucleotide sequence ID" value="NZ_JASOLC010000046.1"/>
</dbReference>
<protein>
    <submittedName>
        <fullName evidence="6">LysR family transcriptional regulator</fullName>
    </submittedName>
</protein>
<dbReference type="GO" id="GO:0043565">
    <property type="term" value="F:sequence-specific DNA binding"/>
    <property type="evidence" value="ECO:0007669"/>
    <property type="project" value="TreeGrafter"/>
</dbReference>
<name>A0AAW6ZGV4_NEIMU</name>
<comment type="similarity">
    <text evidence="1">Belongs to the LysR transcriptional regulatory family.</text>
</comment>
<evidence type="ECO:0000256" key="3">
    <source>
        <dbReference type="ARBA" id="ARBA00023125"/>
    </source>
</evidence>
<dbReference type="AlphaFoldDB" id="A0AAW6ZGV4"/>
<dbReference type="InterPro" id="IPR005119">
    <property type="entry name" value="LysR_subst-bd"/>
</dbReference>
<evidence type="ECO:0000256" key="1">
    <source>
        <dbReference type="ARBA" id="ARBA00009437"/>
    </source>
</evidence>
<comment type="caution">
    <text evidence="6">The sequence shown here is derived from an EMBL/GenBank/DDBJ whole genome shotgun (WGS) entry which is preliminary data.</text>
</comment>
<dbReference type="EMBL" id="JASPBL010000045">
    <property type="protein sequence ID" value="MDK8362338.1"/>
    <property type="molecule type" value="Genomic_DNA"/>
</dbReference>
<dbReference type="Gene3D" id="1.10.10.10">
    <property type="entry name" value="Winged helix-like DNA-binding domain superfamily/Winged helix DNA-binding domain"/>
    <property type="match status" value="1"/>
</dbReference>
<organism evidence="6 7">
    <name type="scientific">Neisseria mucosa</name>
    <dbReference type="NCBI Taxonomy" id="488"/>
    <lineage>
        <taxon>Bacteria</taxon>
        <taxon>Pseudomonadati</taxon>
        <taxon>Pseudomonadota</taxon>
        <taxon>Betaproteobacteria</taxon>
        <taxon>Neisseriales</taxon>
        <taxon>Neisseriaceae</taxon>
        <taxon>Neisseria</taxon>
    </lineage>
</organism>
<dbReference type="PROSITE" id="PS50931">
    <property type="entry name" value="HTH_LYSR"/>
    <property type="match status" value="1"/>
</dbReference>
<accession>A0AAW6ZGV4</accession>
<evidence type="ECO:0000313" key="7">
    <source>
        <dbReference type="Proteomes" id="UP001240589"/>
    </source>
</evidence>
<dbReference type="InterPro" id="IPR058163">
    <property type="entry name" value="LysR-type_TF_proteobact-type"/>
</dbReference>
<dbReference type="GO" id="GO:0003700">
    <property type="term" value="F:DNA-binding transcription factor activity"/>
    <property type="evidence" value="ECO:0007669"/>
    <property type="project" value="InterPro"/>
</dbReference>
<dbReference type="Gene3D" id="3.40.190.290">
    <property type="match status" value="1"/>
</dbReference>
<reference evidence="6" key="1">
    <citation type="submission" date="2023-05" db="EMBL/GenBank/DDBJ databases">
        <title>Genomic Catalog of Human Bladder Bacteria.</title>
        <authorList>
            <person name="Du J."/>
        </authorList>
    </citation>
    <scope>NUCLEOTIDE SEQUENCE</scope>
    <source>
        <strain evidence="6">UMB7974B</strain>
    </source>
</reference>
<dbReference type="InterPro" id="IPR000847">
    <property type="entry name" value="LysR_HTH_N"/>
</dbReference>
<evidence type="ECO:0000313" key="6">
    <source>
        <dbReference type="EMBL" id="MDK8362338.1"/>
    </source>
</evidence>
<keyword evidence="2" id="KW-0805">Transcription regulation</keyword>
<feature type="domain" description="HTH lysR-type" evidence="5">
    <location>
        <begin position="1"/>
        <end position="59"/>
    </location>
</feature>
<dbReference type="SUPFAM" id="SSF46785">
    <property type="entry name" value="Winged helix' DNA-binding domain"/>
    <property type="match status" value="1"/>
</dbReference>
<evidence type="ECO:0000256" key="4">
    <source>
        <dbReference type="ARBA" id="ARBA00023163"/>
    </source>
</evidence>
<keyword evidence="3" id="KW-0238">DNA-binding</keyword>
<proteinExistence type="inferred from homology"/>
<dbReference type="Pfam" id="PF03466">
    <property type="entry name" value="LysR_substrate"/>
    <property type="match status" value="1"/>
</dbReference>
<evidence type="ECO:0000259" key="5">
    <source>
        <dbReference type="PROSITE" id="PS50931"/>
    </source>
</evidence>
<dbReference type="InterPro" id="IPR036388">
    <property type="entry name" value="WH-like_DNA-bd_sf"/>
</dbReference>
<dbReference type="SUPFAM" id="SSF53850">
    <property type="entry name" value="Periplasmic binding protein-like II"/>
    <property type="match status" value="1"/>
</dbReference>
<keyword evidence="4" id="KW-0804">Transcription</keyword>
<evidence type="ECO:0000256" key="2">
    <source>
        <dbReference type="ARBA" id="ARBA00023015"/>
    </source>
</evidence>
<dbReference type="Pfam" id="PF00126">
    <property type="entry name" value="HTH_1"/>
    <property type="match status" value="1"/>
</dbReference>
<dbReference type="InterPro" id="IPR036390">
    <property type="entry name" value="WH_DNA-bd_sf"/>
</dbReference>
<sequence>MDKLNALKHFCSAAETLQFRETALRLSVSPQVVTRVIAELEQHLGEQLFTRNTRNIHLTEFGAAFLPRAQQLLADSENLFSAAKEKDEIRGIVRITVPQWSDNNRILARLLEKCADYPELYIDWRSNDAKLNAVENQLDIGIRIGTQAEDLMIVRKICDTTDKIVASPAYLARYGTPQSLDELTGRFPASSLINANTNRPWGWPLNAEMHVFPKNIRFITDDPANELAAALAGSVAAYIPEHLCRIHLQNGELVELFPDIPRRPWQLYIYRPQRTVTSGRVLKVFDWLTEVLREMYGKNAN</sequence>
<dbReference type="GO" id="GO:0006351">
    <property type="term" value="P:DNA-templated transcription"/>
    <property type="evidence" value="ECO:0007669"/>
    <property type="project" value="TreeGrafter"/>
</dbReference>
<dbReference type="PANTHER" id="PTHR30537">
    <property type="entry name" value="HTH-TYPE TRANSCRIPTIONAL REGULATOR"/>
    <property type="match status" value="1"/>
</dbReference>
<dbReference type="PANTHER" id="PTHR30537:SF72">
    <property type="entry name" value="LYSR FAMILY TRANSCRIPTIONAL REGULATOR"/>
    <property type="match status" value="1"/>
</dbReference>
<dbReference type="Proteomes" id="UP001240589">
    <property type="component" value="Unassembled WGS sequence"/>
</dbReference>
<gene>
    <name evidence="6" type="ORF">QP792_09035</name>
</gene>